<dbReference type="InterPro" id="IPR015917">
    <property type="entry name" value="Pept_C14A"/>
</dbReference>
<dbReference type="Proteomes" id="UP001153712">
    <property type="component" value="Chromosome 5"/>
</dbReference>
<dbReference type="SUPFAM" id="SSF47986">
    <property type="entry name" value="DEATH domain"/>
    <property type="match status" value="1"/>
</dbReference>
<proteinExistence type="inferred from homology"/>
<dbReference type="GO" id="GO:0006508">
    <property type="term" value="P:proteolysis"/>
    <property type="evidence" value="ECO:0007669"/>
    <property type="project" value="InterPro"/>
</dbReference>
<feature type="domain" description="Caspase family p10" evidence="3">
    <location>
        <begin position="303"/>
        <end position="384"/>
    </location>
</feature>
<dbReference type="InterPro" id="IPR011029">
    <property type="entry name" value="DEATH-like_dom_sf"/>
</dbReference>
<dbReference type="OrthoDB" id="6097640at2759"/>
<evidence type="ECO:0000259" key="4">
    <source>
        <dbReference type="PROSITE" id="PS50208"/>
    </source>
</evidence>
<dbReference type="InterPro" id="IPR002138">
    <property type="entry name" value="Pept_C14_p10"/>
</dbReference>
<reference evidence="5" key="1">
    <citation type="submission" date="2022-01" db="EMBL/GenBank/DDBJ databases">
        <authorList>
            <person name="King R."/>
        </authorList>
    </citation>
    <scope>NUCLEOTIDE SEQUENCE</scope>
</reference>
<evidence type="ECO:0000313" key="5">
    <source>
        <dbReference type="EMBL" id="CAG9862367.1"/>
    </source>
</evidence>
<dbReference type="Gene3D" id="1.10.533.10">
    <property type="entry name" value="Death Domain, Fas"/>
    <property type="match status" value="1"/>
</dbReference>
<dbReference type="SMART" id="SM00115">
    <property type="entry name" value="CASc"/>
    <property type="match status" value="1"/>
</dbReference>
<dbReference type="InterPro" id="IPR029030">
    <property type="entry name" value="Caspase-like_dom_sf"/>
</dbReference>
<sequence length="399" mass="46542">MNADFKNLIIKNFVELMQNCDVDKLKEPLIRRKLFTPQEIDKIFQSKDDRHNKRLFFFEIQEKPNAFSSLVDALHETSQTDIIHLLIPRGVKVFNNPVWNNNDEQSYLAYVPVNSSSTALDIKIRYSTDFMDTPEYNGAIEFYSSKSKKRGRALIINNYDFEGDEYRNGAEVDDKNLRELFNRLGGWDVDHHCNITAAQMGEVIKKFANNKTNILYDICFVIIMSHGAKMDNDTIIHGIKRADYISVSEIHKIFSNEQCIHWASKPKILTFSVCRGQDLHLPVIQRTESDSLQRTNTAHLRRAEEDTLTCYSTISGYKAHRDFYRGSWYIQLLCQTFMNHACEYPVDTLMMKVDQGLKLIESEKGSVQTAEYTNRGFKRLYLHPGIYFEDNQIKRYFDN</sequence>
<dbReference type="GO" id="GO:0004197">
    <property type="term" value="F:cysteine-type endopeptidase activity"/>
    <property type="evidence" value="ECO:0007669"/>
    <property type="project" value="InterPro"/>
</dbReference>
<dbReference type="Gene3D" id="3.40.50.1460">
    <property type="match status" value="1"/>
</dbReference>
<dbReference type="AlphaFoldDB" id="A0A9N9TX79"/>
<dbReference type="InterPro" id="IPR002398">
    <property type="entry name" value="Pept_C14"/>
</dbReference>
<evidence type="ECO:0000259" key="3">
    <source>
        <dbReference type="PROSITE" id="PS50207"/>
    </source>
</evidence>
<protein>
    <submittedName>
        <fullName evidence="5">Uncharacterized protein</fullName>
    </submittedName>
</protein>
<dbReference type="SUPFAM" id="SSF52129">
    <property type="entry name" value="Caspase-like"/>
    <property type="match status" value="1"/>
</dbReference>
<dbReference type="GO" id="GO:0097169">
    <property type="term" value="C:AIM2 inflammasome complex"/>
    <property type="evidence" value="ECO:0007669"/>
    <property type="project" value="TreeGrafter"/>
</dbReference>
<dbReference type="GO" id="GO:0072557">
    <property type="term" value="C:IPAF inflammasome complex"/>
    <property type="evidence" value="ECO:0007669"/>
    <property type="project" value="TreeGrafter"/>
</dbReference>
<dbReference type="CDD" id="cd01671">
    <property type="entry name" value="CARD"/>
    <property type="match status" value="1"/>
</dbReference>
<dbReference type="EMBL" id="OU900098">
    <property type="protein sequence ID" value="CAG9862367.1"/>
    <property type="molecule type" value="Genomic_DNA"/>
</dbReference>
<dbReference type="Pfam" id="PF00656">
    <property type="entry name" value="Peptidase_C14"/>
    <property type="match status" value="1"/>
</dbReference>
<evidence type="ECO:0000313" key="6">
    <source>
        <dbReference type="Proteomes" id="UP001153712"/>
    </source>
</evidence>
<dbReference type="GO" id="GO:0072559">
    <property type="term" value="C:NLRP3 inflammasome complex"/>
    <property type="evidence" value="ECO:0007669"/>
    <property type="project" value="TreeGrafter"/>
</dbReference>
<dbReference type="PANTHER" id="PTHR47901:SF3">
    <property type="entry name" value="CASPASE-1"/>
    <property type="match status" value="1"/>
</dbReference>
<feature type="domain" description="Caspase family p20" evidence="4">
    <location>
        <begin position="149"/>
        <end position="278"/>
    </location>
</feature>
<evidence type="ECO:0000256" key="1">
    <source>
        <dbReference type="ARBA" id="ARBA00010134"/>
    </source>
</evidence>
<dbReference type="PRINTS" id="PR00376">
    <property type="entry name" value="IL1BCENZYME"/>
</dbReference>
<name>A0A9N9TX79_PHYSR</name>
<dbReference type="InterPro" id="IPR011600">
    <property type="entry name" value="Pept_C14_caspase"/>
</dbReference>
<organism evidence="5 6">
    <name type="scientific">Phyllotreta striolata</name>
    <name type="common">Striped flea beetle</name>
    <name type="synonym">Crioceris striolata</name>
    <dbReference type="NCBI Taxonomy" id="444603"/>
    <lineage>
        <taxon>Eukaryota</taxon>
        <taxon>Metazoa</taxon>
        <taxon>Ecdysozoa</taxon>
        <taxon>Arthropoda</taxon>
        <taxon>Hexapoda</taxon>
        <taxon>Insecta</taxon>
        <taxon>Pterygota</taxon>
        <taxon>Neoptera</taxon>
        <taxon>Endopterygota</taxon>
        <taxon>Coleoptera</taxon>
        <taxon>Polyphaga</taxon>
        <taxon>Cucujiformia</taxon>
        <taxon>Chrysomeloidea</taxon>
        <taxon>Chrysomelidae</taxon>
        <taxon>Galerucinae</taxon>
        <taxon>Alticini</taxon>
        <taxon>Phyllotreta</taxon>
    </lineage>
</organism>
<dbReference type="PANTHER" id="PTHR47901">
    <property type="entry name" value="CASPASE RECRUITMENT DOMAIN-CONTAINING PROTEIN 18"/>
    <property type="match status" value="1"/>
</dbReference>
<evidence type="ECO:0000256" key="2">
    <source>
        <dbReference type="RuleBase" id="RU003971"/>
    </source>
</evidence>
<dbReference type="InterPro" id="IPR001309">
    <property type="entry name" value="Pept_C14_p20"/>
</dbReference>
<keyword evidence="6" id="KW-1185">Reference proteome</keyword>
<gene>
    <name evidence="5" type="ORF">PHYEVI_LOCUS8682</name>
</gene>
<accession>A0A9N9TX79</accession>
<dbReference type="PROSITE" id="PS50207">
    <property type="entry name" value="CASPASE_P10"/>
    <property type="match status" value="1"/>
</dbReference>
<dbReference type="PROSITE" id="PS50208">
    <property type="entry name" value="CASPASE_P20"/>
    <property type="match status" value="1"/>
</dbReference>
<comment type="similarity">
    <text evidence="1 2">Belongs to the peptidase C14A family.</text>
</comment>